<keyword evidence="6 8" id="KW-0411">Iron-sulfur</keyword>
<dbReference type="InterPro" id="IPR042263">
    <property type="entry name" value="DPH1/DPH2_1"/>
</dbReference>
<dbReference type="GO" id="GO:0046872">
    <property type="term" value="F:metal ion binding"/>
    <property type="evidence" value="ECO:0007669"/>
    <property type="project" value="UniProtKB-KW"/>
</dbReference>
<gene>
    <name evidence="10" type="ORF">P8C59_005699</name>
</gene>
<keyword evidence="8" id="KW-0963">Cytoplasm</keyword>
<dbReference type="SUPFAM" id="SSF48403">
    <property type="entry name" value="Ankyrin repeat"/>
    <property type="match status" value="1"/>
</dbReference>
<evidence type="ECO:0000256" key="7">
    <source>
        <dbReference type="PROSITE-ProRule" id="PRU00023"/>
    </source>
</evidence>
<comment type="function">
    <text evidence="8">Required for the first step of diphthamide biosynthesis, a post-translational modification of histidine which occurs in elongation factor 2. DPH1 and DPH2 transfer a 3-amino-3-carboxypropyl (ACP) group from S-adenosyl-L-methionine (SAM) to a histidine residue, the reaction is assisted by a reduction system comprising DPH3 and a NADH-dependent reductase. Facilitates the reduction of the catalytic iron-sulfur cluster found in the DPH1 subunit.</text>
</comment>
<proteinExistence type="inferred from homology"/>
<dbReference type="FunFam" id="3.40.50.11860:FF:000001">
    <property type="entry name" value="2-(3-amino-3-carboxypropyl)histidine synthase subunit 2"/>
    <property type="match status" value="1"/>
</dbReference>
<feature type="compositionally biased region" description="Acidic residues" evidence="9">
    <location>
        <begin position="376"/>
        <end position="392"/>
    </location>
</feature>
<dbReference type="EMBL" id="JAQQPM010000004">
    <property type="protein sequence ID" value="KAK2071261.1"/>
    <property type="molecule type" value="Genomic_DNA"/>
</dbReference>
<dbReference type="SFLD" id="SFLDS00032">
    <property type="entry name" value="Radical_SAM_3-amino-3-carboxyp"/>
    <property type="match status" value="1"/>
</dbReference>
<dbReference type="GO" id="GO:0017183">
    <property type="term" value="P:protein histidyl modification to diphthamide"/>
    <property type="evidence" value="ECO:0007669"/>
    <property type="project" value="InterPro"/>
</dbReference>
<comment type="caution">
    <text evidence="10">The sequence shown here is derived from an EMBL/GenBank/DDBJ whole genome shotgun (WGS) entry which is preliminary data.</text>
</comment>
<reference evidence="10" key="1">
    <citation type="journal article" date="2023" name="Mol. Plant Microbe Interact.">
        <title>Elucidating the Obligate Nature and Biological Capacity of an Invasive Fungal Corn Pathogen.</title>
        <authorList>
            <person name="MacCready J.S."/>
            <person name="Roggenkamp E.M."/>
            <person name="Gdanetz K."/>
            <person name="Chilvers M.I."/>
        </authorList>
    </citation>
    <scope>NUCLEOTIDE SEQUENCE</scope>
    <source>
        <strain evidence="10">PM02</strain>
    </source>
</reference>
<keyword evidence="7" id="KW-0040">ANK repeat</keyword>
<comment type="pathway">
    <text evidence="2 8">Protein modification; peptidyl-diphthamide biosynthesis.</text>
</comment>
<sequence>MLADAPRVAEALRTRFSRAASLKSSCEKQSDHAAAERRMYIMADTSYSACCVDEIAAEHIDADVVVHYGRACLSPTSRLPVIYVFTRHGLPHAHVMDAFSREFQDPKAHVVLMADVTYQDHLPALASTLRGAGYEHLLSTEIVHRPAGILPNRRVVDEHGDDALLGDGPAVDLHQYSVFHIASPPAALLLALSSRVKTLVICSTPATEPDPAEAWATEHSARTTRALLGRRYAKVLSLSTAGVIGILVNTLSVSTYLSTLEQIKRQIAQAGKKSYTVVVGKLNAAKLANFAEVEGWVVVGCWESSLVEEDAGFFQPVVTPFELSAALAPDDQRVWGATWWGGMEPVDAVGGDTGGLDEAQAAGRPAMVDQPRPAPDEADENGVDAEESEPPEFDLRTGKLVSHSRPMRPMPARWAKADAEATSGTVAATTSSALAVRPRAEMAAVNGIASPGAEFLQSKRTWQGLAKQQDLDLGSDMKDSQDLVDAEYAWFMGDTTDSDLDSVWDPTRPYAATYWTPLHAAARYGQVEAISFLLDQGADMQAMSYGLCIECTVPGPQHPVDGIMPRYYPLYWAIHGAHVAAAQLLLDRGAPLQTAYRKVPVAAEHAWFDAAKAGLAPILRRIHDEYPDRDWANVVHHSGRKALHYAVWHCREEARVKDTVRYLIDIGASIHEPCVFSCDVGSDWMHCPLTRACDAANLAAARCLLEAGANPNIRDAPVPGSAVTADQEKNPLIIAVVRDHLELAQLLLSYGADPHDRGHGKCDALGFTLARIGELQSRRGALCHVPAIFCLMLPRVREWAPIFKLVFMDTPENCIIHMELCEFLLNTARTEMFSREEWETLLLRTLEMPLTDMLHMWRLRRVLELGRRLSYAPARDTLLTLVSKGVLHDDVNLFRKLFHIESVVRSEGGYITKDGVLRVARQSGARRVVDFLAHDVVPPGSAVSTASEEKTERGPAYFLRDGASLEAAETPGAVAQIGETDVPDVHRHGEPSPGGME</sequence>
<evidence type="ECO:0000256" key="2">
    <source>
        <dbReference type="ARBA" id="ARBA00005156"/>
    </source>
</evidence>
<comment type="cofactor">
    <cofactor evidence="1">
        <name>[4Fe-4S] cluster</name>
        <dbReference type="ChEBI" id="CHEBI:49883"/>
    </cofactor>
</comment>
<dbReference type="GO" id="GO:0051536">
    <property type="term" value="F:iron-sulfur cluster binding"/>
    <property type="evidence" value="ECO:0007669"/>
    <property type="project" value="UniProtKB-KW"/>
</dbReference>
<dbReference type="GO" id="GO:0005737">
    <property type="term" value="C:cytoplasm"/>
    <property type="evidence" value="ECO:0007669"/>
    <property type="project" value="UniProtKB-SubCell"/>
</dbReference>
<comment type="similarity">
    <text evidence="3 8">Belongs to the DPH1/DPH2 family. DPH2 subfamily.</text>
</comment>
<comment type="subcellular location">
    <subcellularLocation>
        <location evidence="8">Cytoplasm</location>
    </subcellularLocation>
</comment>
<protein>
    <recommendedName>
        <fullName evidence="8">2-(3-amino-3-carboxypropyl)histidine synthase subunit 2</fullName>
    </recommendedName>
</protein>
<dbReference type="Gene3D" id="3.40.50.11860">
    <property type="entry name" value="Diphthamide synthesis DPH1/DPH2 domain 3"/>
    <property type="match status" value="1"/>
</dbReference>
<keyword evidence="4 8" id="KW-0479">Metal-binding</keyword>
<dbReference type="InterPro" id="IPR016435">
    <property type="entry name" value="DPH1/DPH2"/>
</dbReference>
<dbReference type="Proteomes" id="UP001217918">
    <property type="component" value="Unassembled WGS sequence"/>
</dbReference>
<feature type="repeat" description="ANK" evidence="7">
    <location>
        <begin position="727"/>
        <end position="759"/>
    </location>
</feature>
<keyword evidence="5 8" id="KW-0408">Iron</keyword>
<evidence type="ECO:0000256" key="1">
    <source>
        <dbReference type="ARBA" id="ARBA00001966"/>
    </source>
</evidence>
<evidence type="ECO:0000256" key="8">
    <source>
        <dbReference type="RuleBase" id="RU364133"/>
    </source>
</evidence>
<dbReference type="SMART" id="SM00248">
    <property type="entry name" value="ANK"/>
    <property type="match status" value="5"/>
</dbReference>
<evidence type="ECO:0000256" key="4">
    <source>
        <dbReference type="ARBA" id="ARBA00022723"/>
    </source>
</evidence>
<dbReference type="InterPro" id="IPR010014">
    <property type="entry name" value="DHP2"/>
</dbReference>
<dbReference type="PROSITE" id="PS50297">
    <property type="entry name" value="ANK_REP_REGION"/>
    <property type="match status" value="2"/>
</dbReference>
<dbReference type="PANTHER" id="PTHR10762">
    <property type="entry name" value="DIPHTHAMIDE BIOSYNTHESIS PROTEIN"/>
    <property type="match status" value="1"/>
</dbReference>
<evidence type="ECO:0000313" key="11">
    <source>
        <dbReference type="Proteomes" id="UP001217918"/>
    </source>
</evidence>
<dbReference type="Pfam" id="PF01866">
    <property type="entry name" value="Diphthamide_syn"/>
    <property type="match status" value="1"/>
</dbReference>
<organism evidence="10 11">
    <name type="scientific">Phyllachora maydis</name>
    <dbReference type="NCBI Taxonomy" id="1825666"/>
    <lineage>
        <taxon>Eukaryota</taxon>
        <taxon>Fungi</taxon>
        <taxon>Dikarya</taxon>
        <taxon>Ascomycota</taxon>
        <taxon>Pezizomycotina</taxon>
        <taxon>Sordariomycetes</taxon>
        <taxon>Sordariomycetidae</taxon>
        <taxon>Phyllachorales</taxon>
        <taxon>Phyllachoraceae</taxon>
        <taxon>Phyllachora</taxon>
    </lineage>
</organism>
<dbReference type="SFLD" id="SFLDG01121">
    <property type="entry name" value="Diphthamide_biosynthesis"/>
    <property type="match status" value="1"/>
</dbReference>
<dbReference type="NCBIfam" id="TIGR00272">
    <property type="entry name" value="DPH2"/>
    <property type="match status" value="1"/>
</dbReference>
<feature type="region of interest" description="Disordered" evidence="9">
    <location>
        <begin position="976"/>
        <end position="997"/>
    </location>
</feature>
<evidence type="ECO:0000256" key="3">
    <source>
        <dbReference type="ARBA" id="ARBA00006179"/>
    </source>
</evidence>
<dbReference type="InterPro" id="IPR002110">
    <property type="entry name" value="Ankyrin_rpt"/>
</dbReference>
<evidence type="ECO:0000313" key="10">
    <source>
        <dbReference type="EMBL" id="KAK2071261.1"/>
    </source>
</evidence>
<keyword evidence="11" id="KW-1185">Reference proteome</keyword>
<dbReference type="InterPro" id="IPR036770">
    <property type="entry name" value="Ankyrin_rpt-contain_sf"/>
</dbReference>
<accession>A0AAD9I589</accession>
<dbReference type="AlphaFoldDB" id="A0AAD9I589"/>
<dbReference type="GO" id="GO:0090560">
    <property type="term" value="F:2-(3-amino-3-carboxypropyl)histidine synthase activity"/>
    <property type="evidence" value="ECO:0007669"/>
    <property type="project" value="InterPro"/>
</dbReference>
<evidence type="ECO:0000256" key="9">
    <source>
        <dbReference type="SAM" id="MobiDB-lite"/>
    </source>
</evidence>
<feature type="region of interest" description="Disordered" evidence="9">
    <location>
        <begin position="351"/>
        <end position="393"/>
    </location>
</feature>
<dbReference type="InterPro" id="IPR042265">
    <property type="entry name" value="DPH1/DPH2_3"/>
</dbReference>
<dbReference type="PROSITE" id="PS50088">
    <property type="entry name" value="ANK_REPEAT"/>
    <property type="match status" value="2"/>
</dbReference>
<evidence type="ECO:0000256" key="5">
    <source>
        <dbReference type="ARBA" id="ARBA00023004"/>
    </source>
</evidence>
<dbReference type="PANTHER" id="PTHR10762:SF2">
    <property type="entry name" value="2-(3-AMINO-3-CARBOXYPROPYL)HISTIDINE SYNTHASE SUBUNIT 2"/>
    <property type="match status" value="1"/>
</dbReference>
<feature type="repeat" description="ANK" evidence="7">
    <location>
        <begin position="513"/>
        <end position="545"/>
    </location>
</feature>
<evidence type="ECO:0000256" key="6">
    <source>
        <dbReference type="ARBA" id="ARBA00023014"/>
    </source>
</evidence>
<dbReference type="Pfam" id="PF00023">
    <property type="entry name" value="Ank"/>
    <property type="match status" value="2"/>
</dbReference>
<dbReference type="NCBIfam" id="TIGR00322">
    <property type="entry name" value="diphth2_R"/>
    <property type="match status" value="1"/>
</dbReference>
<name>A0AAD9I589_9PEZI</name>
<dbReference type="Gene3D" id="1.25.40.20">
    <property type="entry name" value="Ankyrin repeat-containing domain"/>
    <property type="match status" value="2"/>
</dbReference>
<dbReference type="FunFam" id="3.40.50.11840:FF:000010">
    <property type="entry name" value="2-(3-amino-3-carboxypropyl)histidine synthase subunit 2"/>
    <property type="match status" value="1"/>
</dbReference>
<dbReference type="Gene3D" id="3.40.50.11840">
    <property type="entry name" value="Diphthamide synthesis DPH1/DPH2 domain 1"/>
    <property type="match status" value="1"/>
</dbReference>